<dbReference type="AlphaFoldDB" id="A0A804QGY6"/>
<evidence type="ECO:0000313" key="2">
    <source>
        <dbReference type="Proteomes" id="UP000007305"/>
    </source>
</evidence>
<reference evidence="2" key="1">
    <citation type="journal article" date="2009" name="Science">
        <title>The B73 maize genome: complexity, diversity, and dynamics.</title>
        <authorList>
            <person name="Schnable P.S."/>
            <person name="Ware D."/>
            <person name="Fulton R.S."/>
            <person name="Stein J.C."/>
            <person name="Wei F."/>
            <person name="Pasternak S."/>
            <person name="Liang C."/>
            <person name="Zhang J."/>
            <person name="Fulton L."/>
            <person name="Graves T.A."/>
            <person name="Minx P."/>
            <person name="Reily A.D."/>
            <person name="Courtney L."/>
            <person name="Kruchowski S.S."/>
            <person name="Tomlinson C."/>
            <person name="Strong C."/>
            <person name="Delehaunty K."/>
            <person name="Fronick C."/>
            <person name="Courtney B."/>
            <person name="Rock S.M."/>
            <person name="Belter E."/>
            <person name="Du F."/>
            <person name="Kim K."/>
            <person name="Abbott R.M."/>
            <person name="Cotton M."/>
            <person name="Levy A."/>
            <person name="Marchetto P."/>
            <person name="Ochoa K."/>
            <person name="Jackson S.M."/>
            <person name="Gillam B."/>
            <person name="Chen W."/>
            <person name="Yan L."/>
            <person name="Higginbotham J."/>
            <person name="Cardenas M."/>
            <person name="Waligorski J."/>
            <person name="Applebaum E."/>
            <person name="Phelps L."/>
            <person name="Falcone J."/>
            <person name="Kanchi K."/>
            <person name="Thane T."/>
            <person name="Scimone A."/>
            <person name="Thane N."/>
            <person name="Henke J."/>
            <person name="Wang T."/>
            <person name="Ruppert J."/>
            <person name="Shah N."/>
            <person name="Rotter K."/>
            <person name="Hodges J."/>
            <person name="Ingenthron E."/>
            <person name="Cordes M."/>
            <person name="Kohlberg S."/>
            <person name="Sgro J."/>
            <person name="Delgado B."/>
            <person name="Mead K."/>
            <person name="Chinwalla A."/>
            <person name="Leonard S."/>
            <person name="Crouse K."/>
            <person name="Collura K."/>
            <person name="Kudrna D."/>
            <person name="Currie J."/>
            <person name="He R."/>
            <person name="Angelova A."/>
            <person name="Rajasekar S."/>
            <person name="Mueller T."/>
            <person name="Lomeli R."/>
            <person name="Scara G."/>
            <person name="Ko A."/>
            <person name="Delaney K."/>
            <person name="Wissotski M."/>
            <person name="Lopez G."/>
            <person name="Campos D."/>
            <person name="Braidotti M."/>
            <person name="Ashley E."/>
            <person name="Golser W."/>
            <person name="Kim H."/>
            <person name="Lee S."/>
            <person name="Lin J."/>
            <person name="Dujmic Z."/>
            <person name="Kim W."/>
            <person name="Talag J."/>
            <person name="Zuccolo A."/>
            <person name="Fan C."/>
            <person name="Sebastian A."/>
            <person name="Kramer M."/>
            <person name="Spiegel L."/>
            <person name="Nascimento L."/>
            <person name="Zutavern T."/>
            <person name="Miller B."/>
            <person name="Ambroise C."/>
            <person name="Muller S."/>
            <person name="Spooner W."/>
            <person name="Narechania A."/>
            <person name="Ren L."/>
            <person name="Wei S."/>
            <person name="Kumari S."/>
            <person name="Faga B."/>
            <person name="Levy M.J."/>
            <person name="McMahan L."/>
            <person name="Van Buren P."/>
            <person name="Vaughn M.W."/>
            <person name="Ying K."/>
            <person name="Yeh C.-T."/>
            <person name="Emrich S.J."/>
            <person name="Jia Y."/>
            <person name="Kalyanaraman A."/>
            <person name="Hsia A.-P."/>
            <person name="Barbazuk W.B."/>
            <person name="Baucom R.S."/>
            <person name="Brutnell T.P."/>
            <person name="Carpita N.C."/>
            <person name="Chaparro C."/>
            <person name="Chia J.-M."/>
            <person name="Deragon J.-M."/>
            <person name="Estill J.C."/>
            <person name="Fu Y."/>
            <person name="Jeddeloh J.A."/>
            <person name="Han Y."/>
            <person name="Lee H."/>
            <person name="Li P."/>
            <person name="Lisch D.R."/>
            <person name="Liu S."/>
            <person name="Liu Z."/>
            <person name="Nagel D.H."/>
            <person name="McCann M.C."/>
            <person name="SanMiguel P."/>
            <person name="Myers A.M."/>
            <person name="Nettleton D."/>
            <person name="Nguyen J."/>
            <person name="Penning B.W."/>
            <person name="Ponnala L."/>
            <person name="Schneider K.L."/>
            <person name="Schwartz D.C."/>
            <person name="Sharma A."/>
            <person name="Soderlund C."/>
            <person name="Springer N.M."/>
            <person name="Sun Q."/>
            <person name="Wang H."/>
            <person name="Waterman M."/>
            <person name="Westerman R."/>
            <person name="Wolfgruber T.K."/>
            <person name="Yang L."/>
            <person name="Yu Y."/>
            <person name="Zhang L."/>
            <person name="Zhou S."/>
            <person name="Zhu Q."/>
            <person name="Bennetzen J.L."/>
            <person name="Dawe R.K."/>
            <person name="Jiang J."/>
            <person name="Jiang N."/>
            <person name="Presting G.G."/>
            <person name="Wessler S.R."/>
            <person name="Aluru S."/>
            <person name="Martienssen R.A."/>
            <person name="Clifton S.W."/>
            <person name="McCombie W.R."/>
            <person name="Wing R.A."/>
            <person name="Wilson R.K."/>
        </authorList>
    </citation>
    <scope>NUCLEOTIDE SEQUENCE [LARGE SCALE GENOMIC DNA]</scope>
    <source>
        <strain evidence="2">cv. B73</strain>
    </source>
</reference>
<reference evidence="1" key="3">
    <citation type="submission" date="2021-05" db="UniProtKB">
        <authorList>
            <consortium name="EnsemblPlants"/>
        </authorList>
    </citation>
    <scope>IDENTIFICATION</scope>
    <source>
        <strain evidence="1">cv. B73</strain>
    </source>
</reference>
<reference evidence="1" key="2">
    <citation type="submission" date="2019-07" db="EMBL/GenBank/DDBJ databases">
        <authorList>
            <person name="Seetharam A."/>
            <person name="Woodhouse M."/>
            <person name="Cannon E."/>
        </authorList>
    </citation>
    <scope>NUCLEOTIDE SEQUENCE [LARGE SCALE GENOMIC DNA]</scope>
    <source>
        <strain evidence="1">cv. B73</strain>
    </source>
</reference>
<organism evidence="1 2">
    <name type="scientific">Zea mays</name>
    <name type="common">Maize</name>
    <dbReference type="NCBI Taxonomy" id="4577"/>
    <lineage>
        <taxon>Eukaryota</taxon>
        <taxon>Viridiplantae</taxon>
        <taxon>Streptophyta</taxon>
        <taxon>Embryophyta</taxon>
        <taxon>Tracheophyta</taxon>
        <taxon>Spermatophyta</taxon>
        <taxon>Magnoliopsida</taxon>
        <taxon>Liliopsida</taxon>
        <taxon>Poales</taxon>
        <taxon>Poaceae</taxon>
        <taxon>PACMAD clade</taxon>
        <taxon>Panicoideae</taxon>
        <taxon>Andropogonodae</taxon>
        <taxon>Andropogoneae</taxon>
        <taxon>Tripsacinae</taxon>
        <taxon>Zea</taxon>
    </lineage>
</organism>
<sequence length="129" mass="13854">MVLRKFSEQLKQRPSSRLQAISFVVSLVMRSPAGARGLNGASGMSNGVVDVDDVTTTGAIVERPMVRWAKGVKPYVGASQEANVFQGLGCIELDIGLQRFRPYVGAIPRIEGGMTHLGSCYMSMGQSGY</sequence>
<accession>A0A804QGY6</accession>
<dbReference type="Proteomes" id="UP000007305">
    <property type="component" value="Chromosome 8"/>
</dbReference>
<dbReference type="EnsemblPlants" id="Zm00001eb332900_T001">
    <property type="protein sequence ID" value="Zm00001eb332900_P001"/>
    <property type="gene ID" value="Zm00001eb332900"/>
</dbReference>
<dbReference type="InParanoid" id="A0A804QGY6"/>
<proteinExistence type="predicted"/>
<name>A0A804QGY6_MAIZE</name>
<keyword evidence="2" id="KW-1185">Reference proteome</keyword>
<protein>
    <submittedName>
        <fullName evidence="1">Uncharacterized protein</fullName>
    </submittedName>
</protein>
<dbReference type="Gramene" id="Zm00001eb332900_T001">
    <property type="protein sequence ID" value="Zm00001eb332900_P001"/>
    <property type="gene ID" value="Zm00001eb332900"/>
</dbReference>
<evidence type="ECO:0000313" key="1">
    <source>
        <dbReference type="EnsemblPlants" id="Zm00001eb332900_P001"/>
    </source>
</evidence>